<comment type="subunit">
    <text evidence="6">Homodimer.</text>
</comment>
<dbReference type="Gene3D" id="3.40.50.2020">
    <property type="match status" value="1"/>
</dbReference>
<evidence type="ECO:0000256" key="2">
    <source>
        <dbReference type="ARBA" id="ARBA00011971"/>
    </source>
</evidence>
<reference evidence="8 9" key="1">
    <citation type="submission" date="2024-09" db="EMBL/GenBank/DDBJ databases">
        <title>Floridaenema gen nov. (Aerosakkonemataceae, Aerosakkonematales ord. nov., Cyanobacteria) from benthic tropical and subtropical fresh waters, with the description of four new species.</title>
        <authorList>
            <person name="Moretto J.A."/>
            <person name="Berthold D.E."/>
            <person name="Lefler F.W."/>
            <person name="Huang I.-S."/>
            <person name="Laughinghouse H. IV."/>
        </authorList>
    </citation>
    <scope>NUCLEOTIDE SEQUENCE [LARGE SCALE GENOMIC DNA]</scope>
    <source>
        <strain evidence="8 9">BLCC-F46</strain>
    </source>
</reference>
<dbReference type="CDD" id="cd06223">
    <property type="entry name" value="PRTases_typeI"/>
    <property type="match status" value="1"/>
</dbReference>
<dbReference type="NCBIfam" id="TIGR00336">
    <property type="entry name" value="pyrE"/>
    <property type="match status" value="1"/>
</dbReference>
<dbReference type="SUPFAM" id="SSF53271">
    <property type="entry name" value="PRTase-like"/>
    <property type="match status" value="1"/>
</dbReference>
<comment type="catalytic activity">
    <reaction evidence="6">
        <text>orotidine 5'-phosphate + diphosphate = orotate + 5-phospho-alpha-D-ribose 1-diphosphate</text>
        <dbReference type="Rhea" id="RHEA:10380"/>
        <dbReference type="ChEBI" id="CHEBI:30839"/>
        <dbReference type="ChEBI" id="CHEBI:33019"/>
        <dbReference type="ChEBI" id="CHEBI:57538"/>
        <dbReference type="ChEBI" id="CHEBI:58017"/>
        <dbReference type="EC" id="2.4.2.10"/>
    </reaction>
</comment>
<feature type="binding site" description="in other chain" evidence="6">
    <location>
        <begin position="132"/>
        <end position="140"/>
    </location>
    <ligand>
        <name>5-phospho-alpha-D-ribose 1-diphosphate</name>
        <dbReference type="ChEBI" id="CHEBI:58017"/>
        <note>ligand shared between dimeric partners</note>
    </ligand>
</feature>
<evidence type="ECO:0000256" key="6">
    <source>
        <dbReference type="HAMAP-Rule" id="MF_01208"/>
    </source>
</evidence>
<dbReference type="Proteomes" id="UP001576774">
    <property type="component" value="Unassembled WGS sequence"/>
</dbReference>
<dbReference type="InterPro" id="IPR000836">
    <property type="entry name" value="PRTase_dom"/>
</dbReference>
<dbReference type="EMBL" id="JBHFNQ010000251">
    <property type="protein sequence ID" value="MFB2881841.1"/>
    <property type="molecule type" value="Genomic_DNA"/>
</dbReference>
<dbReference type="InterPro" id="IPR023031">
    <property type="entry name" value="OPRT"/>
</dbReference>
<keyword evidence="6" id="KW-0460">Magnesium</keyword>
<name>A0ABV4XH08_9CYAN</name>
<sequence length="197" mass="21179">MTSGIKTSSDLTTLRQELLDLFCQLAYQSGDFVLSSGQKSSYYINGKQVTLHPQGALAIGRLLLSMLPEDTQAVAGLTLGADPIVSAVSVVSALENRPIPALIVRKEAKGHGTKAYVEGPNLPDGAKVVVLEDVVTTGQSAMKAVERLRQAGYTVEEVISLVDRKQGGEEFYQSVGLKFAAVFGIEEIQERDKQLKV</sequence>
<accession>A0ABV4XH08</accession>
<feature type="binding site" description="in other chain" evidence="6">
    <location>
        <position position="106"/>
    </location>
    <ligand>
        <name>5-phospho-alpha-D-ribose 1-diphosphate</name>
        <dbReference type="ChEBI" id="CHEBI:58017"/>
        <note>ligand shared between dimeric partners</note>
    </ligand>
</feature>
<evidence type="ECO:0000256" key="1">
    <source>
        <dbReference type="ARBA" id="ARBA00004889"/>
    </source>
</evidence>
<feature type="binding site" evidence="6">
    <location>
        <position position="105"/>
    </location>
    <ligand>
        <name>5-phospho-alpha-D-ribose 1-diphosphate</name>
        <dbReference type="ChEBI" id="CHEBI:58017"/>
        <note>ligand shared between dimeric partners</note>
    </ligand>
</feature>
<comment type="cofactor">
    <cofactor evidence="6">
        <name>Mg(2+)</name>
        <dbReference type="ChEBI" id="CHEBI:18420"/>
    </cofactor>
</comment>
<feature type="binding site" evidence="6">
    <location>
        <position position="136"/>
    </location>
    <ligand>
        <name>orotate</name>
        <dbReference type="ChEBI" id="CHEBI:30839"/>
    </ligand>
</feature>
<feature type="domain" description="Phosphoribosyltransferase" evidence="7">
    <location>
        <begin position="101"/>
        <end position="166"/>
    </location>
</feature>
<dbReference type="Pfam" id="PF14681">
    <property type="entry name" value="UPRTase"/>
    <property type="match status" value="1"/>
</dbReference>
<evidence type="ECO:0000313" key="9">
    <source>
        <dbReference type="Proteomes" id="UP001576774"/>
    </source>
</evidence>
<keyword evidence="4 6" id="KW-0808">Transferase</keyword>
<comment type="pathway">
    <text evidence="1 6">Pyrimidine metabolism; UMP biosynthesis via de novo pathway; UMP from orotate: step 1/2.</text>
</comment>
<keyword evidence="9" id="KW-1185">Reference proteome</keyword>
<comment type="similarity">
    <text evidence="6">Belongs to the purine/pyrimidine phosphoribosyltransferase family. PyrE subfamily.</text>
</comment>
<evidence type="ECO:0000256" key="4">
    <source>
        <dbReference type="ARBA" id="ARBA00022679"/>
    </source>
</evidence>
<dbReference type="PANTHER" id="PTHR19278:SF9">
    <property type="entry name" value="URIDINE 5'-MONOPHOSPHATE SYNTHASE"/>
    <property type="match status" value="1"/>
</dbReference>
<feature type="binding site" evidence="6">
    <location>
        <position position="109"/>
    </location>
    <ligand>
        <name>5-phospho-alpha-D-ribose 1-diphosphate</name>
        <dbReference type="ChEBI" id="CHEBI:58017"/>
        <note>ligand shared between dimeric partners</note>
    </ligand>
</feature>
<proteinExistence type="inferred from homology"/>
<evidence type="ECO:0000259" key="7">
    <source>
        <dbReference type="Pfam" id="PF14681"/>
    </source>
</evidence>
<evidence type="ECO:0000313" key="8">
    <source>
        <dbReference type="EMBL" id="MFB2881841.1"/>
    </source>
</evidence>
<dbReference type="InterPro" id="IPR004467">
    <property type="entry name" value="Or_phspho_trans_dom"/>
</dbReference>
<dbReference type="RefSeq" id="WP_413274808.1">
    <property type="nucleotide sequence ID" value="NZ_JBHFNQ010000251.1"/>
</dbReference>
<gene>
    <name evidence="6 8" type="primary">pyrE</name>
    <name evidence="8" type="ORF">ACE1CC_33740</name>
</gene>
<evidence type="ECO:0000256" key="5">
    <source>
        <dbReference type="ARBA" id="ARBA00022975"/>
    </source>
</evidence>
<keyword evidence="5 6" id="KW-0665">Pyrimidine biosynthesis</keyword>
<organism evidence="8 9">
    <name type="scientific">Floridaenema aerugineum BLCC-F46</name>
    <dbReference type="NCBI Taxonomy" id="3153654"/>
    <lineage>
        <taxon>Bacteria</taxon>
        <taxon>Bacillati</taxon>
        <taxon>Cyanobacteriota</taxon>
        <taxon>Cyanophyceae</taxon>
        <taxon>Oscillatoriophycideae</taxon>
        <taxon>Aerosakkonematales</taxon>
        <taxon>Aerosakkonemataceae</taxon>
        <taxon>Floridanema</taxon>
        <taxon>Floridanema aerugineum</taxon>
    </lineage>
</organism>
<comment type="function">
    <text evidence="6">Catalyzes the transfer of a ribosyl phosphate group from 5-phosphoribose 1-diphosphate to orotate, leading to the formation of orotidine monophosphate (OMP).</text>
</comment>
<dbReference type="PANTHER" id="PTHR19278">
    <property type="entry name" value="OROTATE PHOSPHORIBOSYLTRANSFERASE"/>
    <property type="match status" value="1"/>
</dbReference>
<dbReference type="EC" id="2.4.2.10" evidence="2 6"/>
<comment type="caution">
    <text evidence="8">The sequence shown here is derived from an EMBL/GenBank/DDBJ whole genome shotgun (WGS) entry which is preliminary data.</text>
</comment>
<dbReference type="GO" id="GO:0004588">
    <property type="term" value="F:orotate phosphoribosyltransferase activity"/>
    <property type="evidence" value="ECO:0007669"/>
    <property type="project" value="UniProtKB-EC"/>
</dbReference>
<evidence type="ECO:0000256" key="3">
    <source>
        <dbReference type="ARBA" id="ARBA00022676"/>
    </source>
</evidence>
<dbReference type="InterPro" id="IPR029057">
    <property type="entry name" value="PRTase-like"/>
</dbReference>
<comment type="caution">
    <text evidence="6">Lacks conserved residue(s) required for the propagation of feature annotation.</text>
</comment>
<keyword evidence="3 6" id="KW-0328">Glycosyltransferase</keyword>
<protein>
    <recommendedName>
        <fullName evidence="2 6">Orotate phosphoribosyltransferase</fullName>
        <shortName evidence="6">OPRT</shortName>
        <shortName evidence="6">OPRTase</shortName>
        <ecNumber evidence="2 6">2.4.2.10</ecNumber>
    </recommendedName>
</protein>
<feature type="binding site" evidence="6">
    <location>
        <position position="111"/>
    </location>
    <ligand>
        <name>5-phospho-alpha-D-ribose 1-diphosphate</name>
        <dbReference type="ChEBI" id="CHEBI:58017"/>
        <note>ligand shared between dimeric partners</note>
    </ligand>
</feature>
<feature type="binding site" evidence="6">
    <location>
        <position position="164"/>
    </location>
    <ligand>
        <name>orotate</name>
        <dbReference type="ChEBI" id="CHEBI:30839"/>
    </ligand>
</feature>
<dbReference type="HAMAP" id="MF_01208">
    <property type="entry name" value="PyrE"/>
    <property type="match status" value="1"/>
</dbReference>